<proteinExistence type="predicted"/>
<dbReference type="Pfam" id="PF07727">
    <property type="entry name" value="RVT_2"/>
    <property type="match status" value="1"/>
</dbReference>
<organism evidence="3 4">
    <name type="scientific">Salix brachista</name>
    <dbReference type="NCBI Taxonomy" id="2182728"/>
    <lineage>
        <taxon>Eukaryota</taxon>
        <taxon>Viridiplantae</taxon>
        <taxon>Streptophyta</taxon>
        <taxon>Embryophyta</taxon>
        <taxon>Tracheophyta</taxon>
        <taxon>Spermatophyta</taxon>
        <taxon>Magnoliopsida</taxon>
        <taxon>eudicotyledons</taxon>
        <taxon>Gunneridae</taxon>
        <taxon>Pentapetalae</taxon>
        <taxon>rosids</taxon>
        <taxon>fabids</taxon>
        <taxon>Malpighiales</taxon>
        <taxon>Salicaceae</taxon>
        <taxon>Saliceae</taxon>
        <taxon>Salix</taxon>
    </lineage>
</organism>
<comment type="caution">
    <text evidence="3">The sequence shown here is derived from an EMBL/GenBank/DDBJ whole genome shotgun (WGS) entry which is preliminary data.</text>
</comment>
<evidence type="ECO:0000259" key="2">
    <source>
        <dbReference type="Pfam" id="PF07727"/>
    </source>
</evidence>
<dbReference type="AlphaFoldDB" id="A0A5N5KGI8"/>
<reference evidence="4" key="1">
    <citation type="journal article" date="2019" name="Gigascience">
        <title>De novo genome assembly of the endangered Acer yangbiense, a plant species with extremely small populations endemic to Yunnan Province, China.</title>
        <authorList>
            <person name="Yang J."/>
            <person name="Wariss H.M."/>
            <person name="Tao L."/>
            <person name="Zhang R."/>
            <person name="Yun Q."/>
            <person name="Hollingsworth P."/>
            <person name="Dao Z."/>
            <person name="Luo G."/>
            <person name="Guo H."/>
            <person name="Ma Y."/>
            <person name="Sun W."/>
        </authorList>
    </citation>
    <scope>NUCLEOTIDE SEQUENCE [LARGE SCALE GENOMIC DNA]</scope>
    <source>
        <strain evidence="4">cv. br00</strain>
    </source>
</reference>
<sequence length="114" mass="12618">MILKIQLIISALQESFAVKDLGNLHYFLGIEALWCPNGVYLTQRKYIADLLKKTKMDHAKPCSSPMASSCRLTSTDGEPFEDDTSDDLQDEDQDIDQAATVTKPMITAATINPP</sequence>
<feature type="compositionally biased region" description="Polar residues" evidence="1">
    <location>
        <begin position="65"/>
        <end position="76"/>
    </location>
</feature>
<accession>A0A5N5KGI8</accession>
<dbReference type="EMBL" id="VDCV01000013">
    <property type="protein sequence ID" value="KAB5529471.1"/>
    <property type="molecule type" value="Genomic_DNA"/>
</dbReference>
<evidence type="ECO:0000313" key="4">
    <source>
        <dbReference type="Proteomes" id="UP000326939"/>
    </source>
</evidence>
<protein>
    <recommendedName>
        <fullName evidence="2">Reverse transcriptase Ty1/copia-type domain-containing protein</fullName>
    </recommendedName>
</protein>
<feature type="domain" description="Reverse transcriptase Ty1/copia-type" evidence="2">
    <location>
        <begin position="9"/>
        <end position="67"/>
    </location>
</feature>
<dbReference type="Proteomes" id="UP000326939">
    <property type="component" value="Chromosome 13"/>
</dbReference>
<feature type="region of interest" description="Disordered" evidence="1">
    <location>
        <begin position="58"/>
        <end position="96"/>
    </location>
</feature>
<evidence type="ECO:0000256" key="1">
    <source>
        <dbReference type="SAM" id="MobiDB-lite"/>
    </source>
</evidence>
<name>A0A5N5KGI8_9ROSI</name>
<gene>
    <name evidence="3" type="ORF">DKX38_019552</name>
</gene>
<keyword evidence="4" id="KW-1185">Reference proteome</keyword>
<dbReference type="InterPro" id="IPR013103">
    <property type="entry name" value="RVT_2"/>
</dbReference>
<feature type="compositionally biased region" description="Acidic residues" evidence="1">
    <location>
        <begin position="78"/>
        <end position="95"/>
    </location>
</feature>
<evidence type="ECO:0000313" key="3">
    <source>
        <dbReference type="EMBL" id="KAB5529471.1"/>
    </source>
</evidence>